<dbReference type="Proteomes" id="UP001371218">
    <property type="component" value="Unassembled WGS sequence"/>
</dbReference>
<evidence type="ECO:0000313" key="3">
    <source>
        <dbReference type="Proteomes" id="UP001371218"/>
    </source>
</evidence>
<evidence type="ECO:0000256" key="1">
    <source>
        <dbReference type="SAM" id="MobiDB-lite"/>
    </source>
</evidence>
<dbReference type="EMBL" id="JBBUTG010000003">
    <property type="protein sequence ID" value="MEK8030588.1"/>
    <property type="molecule type" value="Genomic_DNA"/>
</dbReference>
<accession>A0ABU9BM66</accession>
<protein>
    <submittedName>
        <fullName evidence="2">Uncharacterized protein</fullName>
    </submittedName>
</protein>
<keyword evidence="3" id="KW-1185">Reference proteome</keyword>
<reference evidence="2 3" key="1">
    <citation type="submission" date="2024-04" db="EMBL/GenBank/DDBJ databases">
        <title>Novel species of the genus Ideonella isolated from streams.</title>
        <authorList>
            <person name="Lu H."/>
        </authorList>
    </citation>
    <scope>NUCLEOTIDE SEQUENCE [LARGE SCALE GENOMIC DNA]</scope>
    <source>
        <strain evidence="2 3">DXS29W</strain>
    </source>
</reference>
<name>A0ABU9BM66_9BURK</name>
<comment type="caution">
    <text evidence="2">The sequence shown here is derived from an EMBL/GenBank/DDBJ whole genome shotgun (WGS) entry which is preliminary data.</text>
</comment>
<sequence>MSISVAGRPIPQPSSLSDLCRLVLAFVDGGQEWLAWALASPSARYDFDDETMLVSQVQQGLHASAWTLLPTLSLMVSPVKLMTLGLADLRVLARAEGGDASTVTASQKQRVLADHGLLVQSDLAAVDTWLAGLGVGGAAVCQAMSLNDRVAVGELMRGSLPDSTVSGDAATEAEAAAFAVQQARTPSEFVDYMRFYQALAAQPDATSLGAQGRHDRAVQRMQALLPCFFGALDCPQVTGLPSPGAVAQAVSAWLTTGRRIGFARLSEGLQQLVMHTAYRDEAGAAAQRIVDLYLASAQSFLASARVRHGRMGQDGATCLYPLEVGQQQAQLQLGANGVISLRSYGLVPARPATPPPPSAAATDVLQMETQS</sequence>
<feature type="region of interest" description="Disordered" evidence="1">
    <location>
        <begin position="349"/>
        <end position="371"/>
    </location>
</feature>
<dbReference type="RefSeq" id="WP_341424948.1">
    <property type="nucleotide sequence ID" value="NZ_JBBUTG010000003.1"/>
</dbReference>
<evidence type="ECO:0000313" key="2">
    <source>
        <dbReference type="EMBL" id="MEK8030588.1"/>
    </source>
</evidence>
<gene>
    <name evidence="2" type="ORF">AACH06_07090</name>
</gene>
<organism evidence="2 3">
    <name type="scientific">Ideonella lacteola</name>
    <dbReference type="NCBI Taxonomy" id="2984193"/>
    <lineage>
        <taxon>Bacteria</taxon>
        <taxon>Pseudomonadati</taxon>
        <taxon>Pseudomonadota</taxon>
        <taxon>Betaproteobacteria</taxon>
        <taxon>Burkholderiales</taxon>
        <taxon>Sphaerotilaceae</taxon>
        <taxon>Ideonella</taxon>
    </lineage>
</organism>
<proteinExistence type="predicted"/>